<accession>A0A158IT81</accession>
<evidence type="ECO:0000313" key="2">
    <source>
        <dbReference type="Proteomes" id="UP000054740"/>
    </source>
</evidence>
<organism evidence="1 2">
    <name type="scientific">Caballeronia cordobensis</name>
    <name type="common">Burkholderia cordobensis</name>
    <dbReference type="NCBI Taxonomy" id="1353886"/>
    <lineage>
        <taxon>Bacteria</taxon>
        <taxon>Pseudomonadati</taxon>
        <taxon>Pseudomonadota</taxon>
        <taxon>Betaproteobacteria</taxon>
        <taxon>Burkholderiales</taxon>
        <taxon>Burkholderiaceae</taxon>
        <taxon>Caballeronia</taxon>
    </lineage>
</organism>
<reference evidence="2" key="1">
    <citation type="submission" date="2016-01" db="EMBL/GenBank/DDBJ databases">
        <authorList>
            <person name="Peeters C."/>
        </authorList>
    </citation>
    <scope>NUCLEOTIDE SEQUENCE [LARGE SCALE GENOMIC DNA]</scope>
</reference>
<protein>
    <submittedName>
        <fullName evidence="1">Uncharacterized protein</fullName>
    </submittedName>
</protein>
<proteinExistence type="predicted"/>
<dbReference type="EMBL" id="FCNY02000015">
    <property type="protein sequence ID" value="SAL59251.1"/>
    <property type="molecule type" value="Genomic_DNA"/>
</dbReference>
<evidence type="ECO:0000313" key="1">
    <source>
        <dbReference type="EMBL" id="SAL59251.1"/>
    </source>
</evidence>
<keyword evidence="2" id="KW-1185">Reference proteome</keyword>
<gene>
    <name evidence="1" type="ORF">AWB70_05326</name>
</gene>
<name>A0A158IT81_CABCO</name>
<sequence length="35" mass="3739">MAKLRVTAGGEKAAFFGDFLCSSKESYPRPGEGQC</sequence>
<dbReference type="AlphaFoldDB" id="A0A158IT81"/>
<dbReference type="Proteomes" id="UP000054740">
    <property type="component" value="Unassembled WGS sequence"/>
</dbReference>